<dbReference type="RefSeq" id="WP_120749167.1">
    <property type="nucleotide sequence ID" value="NZ_RBAH01000016.1"/>
</dbReference>
<sequence length="267" mass="29596">MRVIVVRLRPRSALYKLILPSLLLAGILLVFLLRHPGVPAMSSDAYRYDRWLAPDGIVLHTLQTTPDRIRLKPIDMNVTKAPYTGINGGFFWEGSLLSIAVENDRPLKGSSGDYGSGWYNTGVNGHLKRGTLVWDEAAGQFSVQVALEADELAVTDRNRYWAQGGVSMNLLRDGISFAGMIAEEMPAYDEPRMRSGLVYDRDNKLYLIVTPTPCTAEQFRAAIVGKLGAHRVVDGIFLDGDGSSQLQSKQIKLPGDRRQVYQMITIS</sequence>
<feature type="transmembrane region" description="Helical" evidence="1">
    <location>
        <begin position="12"/>
        <end position="33"/>
    </location>
</feature>
<organism evidence="2 3">
    <name type="scientific">Paenibacillus ginsengarvi</name>
    <dbReference type="NCBI Taxonomy" id="400777"/>
    <lineage>
        <taxon>Bacteria</taxon>
        <taxon>Bacillati</taxon>
        <taxon>Bacillota</taxon>
        <taxon>Bacilli</taxon>
        <taxon>Bacillales</taxon>
        <taxon>Paenibacillaceae</taxon>
        <taxon>Paenibacillus</taxon>
    </lineage>
</organism>
<keyword evidence="3" id="KW-1185">Reference proteome</keyword>
<evidence type="ECO:0008006" key="4">
    <source>
        <dbReference type="Google" id="ProtNLM"/>
    </source>
</evidence>
<dbReference type="OrthoDB" id="2658510at2"/>
<keyword evidence="1" id="KW-1133">Transmembrane helix</keyword>
<comment type="caution">
    <text evidence="2">The sequence shown here is derived from an EMBL/GenBank/DDBJ whole genome shotgun (WGS) entry which is preliminary data.</text>
</comment>
<reference evidence="2 3" key="1">
    <citation type="journal article" date="2007" name="Int. J. Syst. Evol. Microbiol.">
        <title>Paenibacillus ginsengarvi sp. nov., isolated from soil from ginseng cultivation.</title>
        <authorList>
            <person name="Yoon M.H."/>
            <person name="Ten L.N."/>
            <person name="Im W.T."/>
        </authorList>
    </citation>
    <scope>NUCLEOTIDE SEQUENCE [LARGE SCALE GENOMIC DNA]</scope>
    <source>
        <strain evidence="2 3">KCTC 13059</strain>
    </source>
</reference>
<keyword evidence="1" id="KW-0812">Transmembrane</keyword>
<dbReference type="AlphaFoldDB" id="A0A3B0C161"/>
<accession>A0A3B0C161</accession>
<evidence type="ECO:0000256" key="1">
    <source>
        <dbReference type="SAM" id="Phobius"/>
    </source>
</evidence>
<evidence type="ECO:0000313" key="2">
    <source>
        <dbReference type="EMBL" id="RKN79112.1"/>
    </source>
</evidence>
<evidence type="ECO:0000313" key="3">
    <source>
        <dbReference type="Proteomes" id="UP000282311"/>
    </source>
</evidence>
<gene>
    <name evidence="2" type="ORF">D7M11_20730</name>
</gene>
<proteinExistence type="predicted"/>
<name>A0A3B0C161_9BACL</name>
<keyword evidence="1" id="KW-0472">Membrane</keyword>
<dbReference type="Proteomes" id="UP000282311">
    <property type="component" value="Unassembled WGS sequence"/>
</dbReference>
<protein>
    <recommendedName>
        <fullName evidence="4">Phosphodiester glycosidase domain-containing protein</fullName>
    </recommendedName>
</protein>
<dbReference type="EMBL" id="RBAH01000016">
    <property type="protein sequence ID" value="RKN79112.1"/>
    <property type="molecule type" value="Genomic_DNA"/>
</dbReference>